<evidence type="ECO:0000259" key="2">
    <source>
        <dbReference type="PROSITE" id="PS50076"/>
    </source>
</evidence>
<evidence type="ECO:0000313" key="3">
    <source>
        <dbReference type="EMBL" id="KZN63159.1"/>
    </source>
</evidence>
<dbReference type="CDD" id="cd06257">
    <property type="entry name" value="DnaJ"/>
    <property type="match status" value="1"/>
</dbReference>
<proteinExistence type="predicted"/>
<evidence type="ECO:0000256" key="1">
    <source>
        <dbReference type="ARBA" id="ARBA00023186"/>
    </source>
</evidence>
<dbReference type="AlphaFoldDB" id="A0A161YN33"/>
<accession>A0A161YN33</accession>
<dbReference type="InterPro" id="IPR001623">
    <property type="entry name" value="DnaJ_domain"/>
</dbReference>
<gene>
    <name evidence="3" type="ORF">N473_17165</name>
</gene>
<evidence type="ECO:0000313" key="4">
    <source>
        <dbReference type="Proteomes" id="UP000076486"/>
    </source>
</evidence>
<reference evidence="3 4" key="1">
    <citation type="submission" date="2013-07" db="EMBL/GenBank/DDBJ databases">
        <title>Comparative Genomic and Metabolomic Analysis of Twelve Strains of Pseudoalteromonas luteoviolacea.</title>
        <authorList>
            <person name="Vynne N.G."/>
            <person name="Mansson M."/>
            <person name="Gram L."/>
        </authorList>
    </citation>
    <scope>NUCLEOTIDE SEQUENCE [LARGE SCALE GENOMIC DNA]</scope>
    <source>
        <strain evidence="3 4">CPMOR-1</strain>
    </source>
</reference>
<name>A0A161YN33_9GAMM</name>
<comment type="caution">
    <text evidence="3">The sequence shown here is derived from an EMBL/GenBank/DDBJ whole genome shotgun (WGS) entry which is preliminary data.</text>
</comment>
<protein>
    <recommendedName>
        <fullName evidence="2">J domain-containing protein</fullName>
    </recommendedName>
</protein>
<sequence length="200" mass="23391">MFTDRTMTNPLLDVIFEILSTGTHYKVHELAAQITSHKALPNLDSDPHKELFKKNFLIMNALYQLQNELHEYGHHLHISNMDIYLHQAEVDTPNSNAPQVESSAALRHYYLDWSNYETSEEEIEALLTSFWQKYILTTPSLSSETREQLQKKWQLPTQYSATELQKRWRQLAIENHPDKGGDAATFKQIKQEYEQLKSTL</sequence>
<dbReference type="Proteomes" id="UP000076486">
    <property type="component" value="Unassembled WGS sequence"/>
</dbReference>
<keyword evidence="1" id="KW-0143">Chaperone</keyword>
<dbReference type="EMBL" id="AUYC01000028">
    <property type="protein sequence ID" value="KZN63159.1"/>
    <property type="molecule type" value="Genomic_DNA"/>
</dbReference>
<dbReference type="InterPro" id="IPR021059">
    <property type="entry name" value="DnaJ-related_N"/>
</dbReference>
<dbReference type="PATRIC" id="fig|1365248.3.peg.2352"/>
<dbReference type="Pfam" id="PF12339">
    <property type="entry name" value="DNAJ_related"/>
    <property type="match status" value="1"/>
</dbReference>
<organism evidence="3 4">
    <name type="scientific">Pseudoalteromonas luteoviolacea CPMOR-1</name>
    <dbReference type="NCBI Taxonomy" id="1365248"/>
    <lineage>
        <taxon>Bacteria</taxon>
        <taxon>Pseudomonadati</taxon>
        <taxon>Pseudomonadota</taxon>
        <taxon>Gammaproteobacteria</taxon>
        <taxon>Alteromonadales</taxon>
        <taxon>Pseudoalteromonadaceae</taxon>
        <taxon>Pseudoalteromonas</taxon>
    </lineage>
</organism>
<dbReference type="RefSeq" id="WP_231099558.1">
    <property type="nucleotide sequence ID" value="NZ_AUYC01000028.1"/>
</dbReference>
<dbReference type="Gene3D" id="1.10.287.110">
    <property type="entry name" value="DnaJ domain"/>
    <property type="match status" value="1"/>
</dbReference>
<dbReference type="InterPro" id="IPR036869">
    <property type="entry name" value="J_dom_sf"/>
</dbReference>
<dbReference type="PROSITE" id="PS50076">
    <property type="entry name" value="DNAJ_2"/>
    <property type="match status" value="1"/>
</dbReference>
<feature type="domain" description="J" evidence="2">
    <location>
        <begin position="148"/>
        <end position="200"/>
    </location>
</feature>
<dbReference type="SUPFAM" id="SSF46565">
    <property type="entry name" value="Chaperone J-domain"/>
    <property type="match status" value="1"/>
</dbReference>